<dbReference type="InterPro" id="IPR006439">
    <property type="entry name" value="HAD-SF_hydro_IA"/>
</dbReference>
<accession>A0ABS6H779</accession>
<dbReference type="Proteomes" id="UP000689967">
    <property type="component" value="Unassembled WGS sequence"/>
</dbReference>
<dbReference type="CDD" id="cd07526">
    <property type="entry name" value="HAD_BPGM_like"/>
    <property type="match status" value="1"/>
</dbReference>
<gene>
    <name evidence="3" type="ORF">JJQ90_05705</name>
</gene>
<sequence>MTIQAIIFDCDGTLVDSETLGAVVLAEALLEAGLEMTAEQTLQAFRGKRLALAMAEATAMLGRPLAADFEQRLRDRTAEALRAGLREMAGATALVEALHLPFCVASNAPRAKTELSLTLTGLLPHFAGRIFSAYEVGSWKPDPGLFLHAAAAMGTPPAHCLVVEDSEPGVQAALAAGMQVVALVPEAAPWLPEGVRSIAGLRELPRHL</sequence>
<evidence type="ECO:0000313" key="3">
    <source>
        <dbReference type="EMBL" id="MBU8543190.1"/>
    </source>
</evidence>
<keyword evidence="2" id="KW-0460">Magnesium</keyword>
<keyword evidence="4" id="KW-1185">Reference proteome</keyword>
<evidence type="ECO:0000256" key="2">
    <source>
        <dbReference type="ARBA" id="ARBA00022842"/>
    </source>
</evidence>
<keyword evidence="1" id="KW-0479">Metal-binding</keyword>
<evidence type="ECO:0000256" key="1">
    <source>
        <dbReference type="ARBA" id="ARBA00022723"/>
    </source>
</evidence>
<dbReference type="SFLD" id="SFLDG01129">
    <property type="entry name" value="C1.5:_HAD__Beta-PGM__Phosphata"/>
    <property type="match status" value="1"/>
</dbReference>
<reference evidence="3 4" key="1">
    <citation type="submission" date="2021-01" db="EMBL/GenBank/DDBJ databases">
        <title>Roseomonas sp. nov, a bacterium isolated from an oil production mixture in Yumen Oilfield.</title>
        <authorList>
            <person name="Wu D."/>
        </authorList>
    </citation>
    <scope>NUCLEOTIDE SEQUENCE [LARGE SCALE GENOMIC DNA]</scope>
    <source>
        <strain evidence="3 4">ROY-5-3</strain>
    </source>
</reference>
<comment type="caution">
    <text evidence="3">The sequence shown here is derived from an EMBL/GenBank/DDBJ whole genome shotgun (WGS) entry which is preliminary data.</text>
</comment>
<protein>
    <submittedName>
        <fullName evidence="3">HAD family hydrolase</fullName>
    </submittedName>
</protein>
<organism evidence="3 4">
    <name type="scientific">Falsiroseomonas oleicola</name>
    <dbReference type="NCBI Taxonomy" id="2801474"/>
    <lineage>
        <taxon>Bacteria</taxon>
        <taxon>Pseudomonadati</taxon>
        <taxon>Pseudomonadota</taxon>
        <taxon>Alphaproteobacteria</taxon>
        <taxon>Acetobacterales</taxon>
        <taxon>Roseomonadaceae</taxon>
        <taxon>Falsiroseomonas</taxon>
    </lineage>
</organism>
<dbReference type="GO" id="GO:0016787">
    <property type="term" value="F:hydrolase activity"/>
    <property type="evidence" value="ECO:0007669"/>
    <property type="project" value="UniProtKB-KW"/>
</dbReference>
<dbReference type="EMBL" id="JAERQM010000001">
    <property type="protein sequence ID" value="MBU8543190.1"/>
    <property type="molecule type" value="Genomic_DNA"/>
</dbReference>
<keyword evidence="3" id="KW-0378">Hydrolase</keyword>
<proteinExistence type="predicted"/>
<dbReference type="RefSeq" id="WP_216873476.1">
    <property type="nucleotide sequence ID" value="NZ_JAERQM010000001.1"/>
</dbReference>
<dbReference type="InterPro" id="IPR051600">
    <property type="entry name" value="Beta-PGM-like"/>
</dbReference>
<dbReference type="PANTHER" id="PTHR46193:SF10">
    <property type="entry name" value="6-PHOSPHOGLUCONATE PHOSPHATASE"/>
    <property type="match status" value="1"/>
</dbReference>
<name>A0ABS6H779_9PROT</name>
<evidence type="ECO:0000313" key="4">
    <source>
        <dbReference type="Proteomes" id="UP000689967"/>
    </source>
</evidence>
<dbReference type="SFLD" id="SFLDS00003">
    <property type="entry name" value="Haloacid_Dehalogenase"/>
    <property type="match status" value="1"/>
</dbReference>
<dbReference type="PANTHER" id="PTHR46193">
    <property type="entry name" value="6-PHOSPHOGLUCONATE PHOSPHATASE"/>
    <property type="match status" value="1"/>
</dbReference>
<dbReference type="Pfam" id="PF00702">
    <property type="entry name" value="Hydrolase"/>
    <property type="match status" value="1"/>
</dbReference>
<dbReference type="NCBIfam" id="TIGR01509">
    <property type="entry name" value="HAD-SF-IA-v3"/>
    <property type="match status" value="1"/>
</dbReference>